<dbReference type="InterPro" id="IPR036047">
    <property type="entry name" value="F-box-like_dom_sf"/>
</dbReference>
<dbReference type="PANTHER" id="PTHR31293:SF12">
    <property type="entry name" value="RNI-LIKE SUPERFAMILY PROTEIN"/>
    <property type="match status" value="1"/>
</dbReference>
<sequence length="401" mass="46989">MSEEDRISQLPDDILCKILSLLTTKEAIATSFLSTRWKFVWTMVPSIDIQCTKKIVKKQSSLSTRWRFLLKMVSFLNILCSKPTMEYHEKIDEFLDRRRAEKITRFSLLCTCNCCFVNNVQEWVYAVVARKVEKLDINLRIYNGKVLSFSNLFTCTTIDTLSIQGPFDISIPSSAHLPNVKSITLRVNTCLPYSNVRTLISGSPALEFFYLFNMKQKMYNYYFQELKIVRNSRGMRLHRNNSMAYNLFIHSDDRDSDFILDLEEINQWPKVLDSKIHLTIYLTVEEESFAEILVAIRNVKYLSLRCFKQDMLPSIHVFPPKFWNLVELQLFIKRDDPFSMEFPSVCPSLQVLEYNFMDGYFGAGERYRYHIRDGVRKRDLSIVPVCPTISKLGNFLNGWES</sequence>
<feature type="domain" description="F-box" evidence="1">
    <location>
        <begin position="4"/>
        <end position="55"/>
    </location>
</feature>
<dbReference type="PANTHER" id="PTHR31293">
    <property type="entry name" value="RNI-LIKE SUPERFAMILY PROTEIN"/>
    <property type="match status" value="1"/>
</dbReference>
<dbReference type="PROSITE" id="PS50181">
    <property type="entry name" value="FBOX"/>
    <property type="match status" value="1"/>
</dbReference>
<accession>A0AA86VBP4</accession>
<dbReference type="InterPro" id="IPR053781">
    <property type="entry name" value="F-box_AtFBL13-like"/>
</dbReference>
<dbReference type="Pfam" id="PF24758">
    <property type="entry name" value="LRR_At5g56370"/>
    <property type="match status" value="1"/>
</dbReference>
<dbReference type="Gramene" id="rna-AYBTSS11_LOCUS14077">
    <property type="protein sequence ID" value="CAJ1950105.1"/>
    <property type="gene ID" value="gene-AYBTSS11_LOCUS14077"/>
</dbReference>
<dbReference type="Gene3D" id="1.20.1280.50">
    <property type="match status" value="1"/>
</dbReference>
<dbReference type="InterPro" id="IPR001810">
    <property type="entry name" value="F-box_dom"/>
</dbReference>
<keyword evidence="3" id="KW-1185">Reference proteome</keyword>
<dbReference type="Pfam" id="PF00646">
    <property type="entry name" value="F-box"/>
    <property type="match status" value="1"/>
</dbReference>
<reference evidence="2" key="1">
    <citation type="submission" date="2023-10" db="EMBL/GenBank/DDBJ databases">
        <authorList>
            <person name="Domelevo Entfellner J.-B."/>
        </authorList>
    </citation>
    <scope>NUCLEOTIDE SEQUENCE</scope>
</reference>
<dbReference type="InterPro" id="IPR055294">
    <property type="entry name" value="FBL60-like"/>
</dbReference>
<proteinExistence type="predicted"/>
<dbReference type="CDD" id="cd22160">
    <property type="entry name" value="F-box_AtFBL13-like"/>
    <property type="match status" value="1"/>
</dbReference>
<gene>
    <name evidence="2" type="ORF">AYBTSS11_LOCUS14077</name>
</gene>
<dbReference type="Proteomes" id="UP001189624">
    <property type="component" value="Chromosome 4"/>
</dbReference>
<name>A0AA86VBP4_9FABA</name>
<dbReference type="SUPFAM" id="SSF81383">
    <property type="entry name" value="F-box domain"/>
    <property type="match status" value="1"/>
</dbReference>
<dbReference type="AlphaFoldDB" id="A0AA86VBP4"/>
<organism evidence="2 3">
    <name type="scientific">Sphenostylis stenocarpa</name>
    <dbReference type="NCBI Taxonomy" id="92480"/>
    <lineage>
        <taxon>Eukaryota</taxon>
        <taxon>Viridiplantae</taxon>
        <taxon>Streptophyta</taxon>
        <taxon>Embryophyta</taxon>
        <taxon>Tracheophyta</taxon>
        <taxon>Spermatophyta</taxon>
        <taxon>Magnoliopsida</taxon>
        <taxon>eudicotyledons</taxon>
        <taxon>Gunneridae</taxon>
        <taxon>Pentapetalae</taxon>
        <taxon>rosids</taxon>
        <taxon>fabids</taxon>
        <taxon>Fabales</taxon>
        <taxon>Fabaceae</taxon>
        <taxon>Papilionoideae</taxon>
        <taxon>50 kb inversion clade</taxon>
        <taxon>NPAAA clade</taxon>
        <taxon>indigoferoid/millettioid clade</taxon>
        <taxon>Phaseoleae</taxon>
        <taxon>Sphenostylis</taxon>
    </lineage>
</organism>
<evidence type="ECO:0000313" key="3">
    <source>
        <dbReference type="Proteomes" id="UP001189624"/>
    </source>
</evidence>
<dbReference type="InterPro" id="IPR055411">
    <property type="entry name" value="LRR_FXL15/At3g58940/PEG3-like"/>
</dbReference>
<dbReference type="EMBL" id="OY731401">
    <property type="protein sequence ID" value="CAJ1950105.1"/>
    <property type="molecule type" value="Genomic_DNA"/>
</dbReference>
<evidence type="ECO:0000259" key="1">
    <source>
        <dbReference type="PROSITE" id="PS50181"/>
    </source>
</evidence>
<evidence type="ECO:0000313" key="2">
    <source>
        <dbReference type="EMBL" id="CAJ1950105.1"/>
    </source>
</evidence>
<protein>
    <recommendedName>
        <fullName evidence="1">F-box domain-containing protein</fullName>
    </recommendedName>
</protein>